<gene>
    <name evidence="2" type="ORF">Tco_0940392</name>
</gene>
<evidence type="ECO:0000256" key="1">
    <source>
        <dbReference type="SAM" id="MobiDB-lite"/>
    </source>
</evidence>
<reference evidence="2" key="1">
    <citation type="journal article" date="2022" name="Int. J. Mol. Sci.">
        <title>Draft Genome of Tanacetum Coccineum: Genomic Comparison of Closely Related Tanacetum-Family Plants.</title>
        <authorList>
            <person name="Yamashiro T."/>
            <person name="Shiraishi A."/>
            <person name="Nakayama K."/>
            <person name="Satake H."/>
        </authorList>
    </citation>
    <scope>NUCLEOTIDE SEQUENCE</scope>
</reference>
<keyword evidence="3" id="KW-1185">Reference proteome</keyword>
<feature type="region of interest" description="Disordered" evidence="1">
    <location>
        <begin position="1"/>
        <end position="20"/>
    </location>
</feature>
<organism evidence="2 3">
    <name type="scientific">Tanacetum coccineum</name>
    <dbReference type="NCBI Taxonomy" id="301880"/>
    <lineage>
        <taxon>Eukaryota</taxon>
        <taxon>Viridiplantae</taxon>
        <taxon>Streptophyta</taxon>
        <taxon>Embryophyta</taxon>
        <taxon>Tracheophyta</taxon>
        <taxon>Spermatophyta</taxon>
        <taxon>Magnoliopsida</taxon>
        <taxon>eudicotyledons</taxon>
        <taxon>Gunneridae</taxon>
        <taxon>Pentapetalae</taxon>
        <taxon>asterids</taxon>
        <taxon>campanulids</taxon>
        <taxon>Asterales</taxon>
        <taxon>Asteraceae</taxon>
        <taxon>Asteroideae</taxon>
        <taxon>Anthemideae</taxon>
        <taxon>Anthemidinae</taxon>
        <taxon>Tanacetum</taxon>
    </lineage>
</organism>
<feature type="compositionally biased region" description="Acidic residues" evidence="1">
    <location>
        <begin position="50"/>
        <end position="60"/>
    </location>
</feature>
<reference evidence="2" key="2">
    <citation type="submission" date="2022-01" db="EMBL/GenBank/DDBJ databases">
        <authorList>
            <person name="Yamashiro T."/>
            <person name="Shiraishi A."/>
            <person name="Satake H."/>
            <person name="Nakayama K."/>
        </authorList>
    </citation>
    <scope>NUCLEOTIDE SEQUENCE</scope>
</reference>
<feature type="compositionally biased region" description="Polar residues" evidence="1">
    <location>
        <begin position="62"/>
        <end position="71"/>
    </location>
</feature>
<accession>A0ABQ5DN84</accession>
<protein>
    <submittedName>
        <fullName evidence="2">Uncharacterized protein</fullName>
    </submittedName>
</protein>
<dbReference type="EMBL" id="BQNB010015482">
    <property type="protein sequence ID" value="GJT40527.1"/>
    <property type="molecule type" value="Genomic_DNA"/>
</dbReference>
<feature type="compositionally biased region" description="Basic and acidic residues" evidence="1">
    <location>
        <begin position="77"/>
        <end position="101"/>
    </location>
</feature>
<sequence>MRLPATTPDEGAGTKYHMDKTKCTRFKVADIQALLVYFEDELKNENAREEMDEDIQDLGNEEAQTNHSTKNPTKEPISTKHESPSPTKDDPESSKSKKPVDASDSTSSSCSETFRPYDNYMPITER</sequence>
<evidence type="ECO:0000313" key="3">
    <source>
        <dbReference type="Proteomes" id="UP001151760"/>
    </source>
</evidence>
<feature type="region of interest" description="Disordered" evidence="1">
    <location>
        <begin position="47"/>
        <end position="126"/>
    </location>
</feature>
<name>A0ABQ5DN84_9ASTR</name>
<evidence type="ECO:0000313" key="2">
    <source>
        <dbReference type="EMBL" id="GJT40527.1"/>
    </source>
</evidence>
<proteinExistence type="predicted"/>
<comment type="caution">
    <text evidence="2">The sequence shown here is derived from an EMBL/GenBank/DDBJ whole genome shotgun (WGS) entry which is preliminary data.</text>
</comment>
<dbReference type="Proteomes" id="UP001151760">
    <property type="component" value="Unassembled WGS sequence"/>
</dbReference>